<name>A0A4Y8S585_9SPHI</name>
<evidence type="ECO:0000256" key="1">
    <source>
        <dbReference type="SAM" id="Phobius"/>
    </source>
</evidence>
<comment type="caution">
    <text evidence="2">The sequence shown here is derived from an EMBL/GenBank/DDBJ whole genome shotgun (WGS) entry which is preliminary data.</text>
</comment>
<keyword evidence="1" id="KW-0472">Membrane</keyword>
<keyword evidence="1" id="KW-0812">Transmembrane</keyword>
<sequence>MKANKFEVKNLLVPFVILVVVVFLLFNLVKKGKQTKNRELAIVNRKFKYSRGVITKMFYYKSQRIRIEYKLNGIKYQYEGSWDDDPRSLREGDSINFRYSVTNPNLIIHELENVY</sequence>
<keyword evidence="3" id="KW-1185">Reference proteome</keyword>
<reference evidence="2 3" key="1">
    <citation type="journal article" date="2017" name="Int. J. Syst. Evol. Microbiol.">
        <title>Mucilaginibacterpsychrotolerans sp. nov., isolated from peatlands.</title>
        <authorList>
            <person name="Deng Y."/>
            <person name="Shen L."/>
            <person name="Xu B."/>
            <person name="Liu Y."/>
            <person name="Gu Z."/>
            <person name="Liu H."/>
            <person name="Zhou Y."/>
        </authorList>
    </citation>
    <scope>NUCLEOTIDE SEQUENCE [LARGE SCALE GENOMIC DNA]</scope>
    <source>
        <strain evidence="2 3">NH7-4</strain>
    </source>
</reference>
<organism evidence="2 3">
    <name type="scientific">Mucilaginibacter psychrotolerans</name>
    <dbReference type="NCBI Taxonomy" id="1524096"/>
    <lineage>
        <taxon>Bacteria</taxon>
        <taxon>Pseudomonadati</taxon>
        <taxon>Bacteroidota</taxon>
        <taxon>Sphingobacteriia</taxon>
        <taxon>Sphingobacteriales</taxon>
        <taxon>Sphingobacteriaceae</taxon>
        <taxon>Mucilaginibacter</taxon>
    </lineage>
</organism>
<evidence type="ECO:0008006" key="4">
    <source>
        <dbReference type="Google" id="ProtNLM"/>
    </source>
</evidence>
<protein>
    <recommendedName>
        <fullName evidence="4">DUF3592 domain-containing protein</fullName>
    </recommendedName>
</protein>
<dbReference type="AlphaFoldDB" id="A0A4Y8S585"/>
<evidence type="ECO:0000313" key="3">
    <source>
        <dbReference type="Proteomes" id="UP000297540"/>
    </source>
</evidence>
<accession>A0A4Y8S585</accession>
<dbReference type="Proteomes" id="UP000297540">
    <property type="component" value="Unassembled WGS sequence"/>
</dbReference>
<feature type="transmembrane region" description="Helical" evidence="1">
    <location>
        <begin position="12"/>
        <end position="29"/>
    </location>
</feature>
<evidence type="ECO:0000313" key="2">
    <source>
        <dbReference type="EMBL" id="TFF33584.1"/>
    </source>
</evidence>
<dbReference type="EMBL" id="SOZE01000042">
    <property type="protein sequence ID" value="TFF33584.1"/>
    <property type="molecule type" value="Genomic_DNA"/>
</dbReference>
<keyword evidence="1" id="KW-1133">Transmembrane helix</keyword>
<gene>
    <name evidence="2" type="ORF">E2R66_25245</name>
</gene>
<proteinExistence type="predicted"/>